<reference evidence="5" key="1">
    <citation type="journal article" date="2014" name="Genome Announc.">
        <title>Whole-Genome Sequence of Streptococcus suis Serotype 4 Reference Strain 6407.</title>
        <authorList>
            <person name="Wang K."/>
            <person name="Chen J."/>
            <person name="Yao H."/>
            <person name="Lu C."/>
        </authorList>
    </citation>
    <scope>NUCLEOTIDE SEQUENCE [LARGE SCALE GENOMIC DNA]</scope>
    <source>
        <strain evidence="5">6407</strain>
    </source>
</reference>
<keyword evidence="2" id="KW-0472">Membrane</keyword>
<dbReference type="InterPro" id="IPR041033">
    <property type="entry name" value="SpaA_PFL_dom_1"/>
</dbReference>
<dbReference type="Pfam" id="PF17802">
    <property type="entry name" value="SpaA"/>
    <property type="match status" value="1"/>
</dbReference>
<dbReference type="Gene3D" id="2.60.40.1140">
    <property type="entry name" value="Collagen-binding surface protein Cna, B-type domain"/>
    <property type="match status" value="1"/>
</dbReference>
<feature type="compositionally biased region" description="Low complexity" evidence="1">
    <location>
        <begin position="65"/>
        <end position="78"/>
    </location>
</feature>
<feature type="region of interest" description="Disordered" evidence="1">
    <location>
        <begin position="60"/>
        <end position="125"/>
    </location>
</feature>
<keyword evidence="2" id="KW-0812">Transmembrane</keyword>
<keyword evidence="2" id="KW-1133">Transmembrane helix</keyword>
<evidence type="ECO:0000259" key="3">
    <source>
        <dbReference type="Pfam" id="PF05738"/>
    </source>
</evidence>
<evidence type="ECO:0000256" key="2">
    <source>
        <dbReference type="SAM" id="Phobius"/>
    </source>
</evidence>
<proteinExistence type="predicted"/>
<feature type="transmembrane region" description="Helical" evidence="2">
    <location>
        <begin position="809"/>
        <end position="830"/>
    </location>
</feature>
<evidence type="ECO:0000259" key="4">
    <source>
        <dbReference type="Pfam" id="PF17802"/>
    </source>
</evidence>
<feature type="domain" description="SpaA-like prealbumin fold" evidence="4">
    <location>
        <begin position="550"/>
        <end position="629"/>
    </location>
</feature>
<dbReference type="HOGENOM" id="CLU_339159_0_0_9"/>
<dbReference type="RefSeq" id="WP_024390687.1">
    <property type="nucleotide sequence ID" value="NZ_ALLE01000020.1"/>
</dbReference>
<dbReference type="PATRIC" id="fig|1214179.4.peg.450"/>
<dbReference type="Proteomes" id="UP000028185">
    <property type="component" value="Chromosome"/>
</dbReference>
<gene>
    <name evidence="5" type="ORF">ID09_02445</name>
</gene>
<dbReference type="Gene3D" id="2.60.40.10">
    <property type="entry name" value="Immunoglobulins"/>
    <property type="match status" value="1"/>
</dbReference>
<organism evidence="5">
    <name type="scientific">Streptococcus suis 6407</name>
    <dbReference type="NCBI Taxonomy" id="1214179"/>
    <lineage>
        <taxon>Bacteria</taxon>
        <taxon>Bacillati</taxon>
        <taxon>Bacillota</taxon>
        <taxon>Bacilli</taxon>
        <taxon>Lactobacillales</taxon>
        <taxon>Streptococcaceae</taxon>
        <taxon>Streptococcus</taxon>
    </lineage>
</organism>
<dbReference type="InterPro" id="IPR008454">
    <property type="entry name" value="Collagen-bd_Cna-like_B-typ_dom"/>
</dbReference>
<feature type="compositionally biased region" description="Polar residues" evidence="1">
    <location>
        <begin position="109"/>
        <end position="123"/>
    </location>
</feature>
<dbReference type="AlphaFoldDB" id="A0A075SPM3"/>
<feature type="domain" description="CNA-B" evidence="3">
    <location>
        <begin position="681"/>
        <end position="776"/>
    </location>
</feature>
<feature type="compositionally biased region" description="Low complexity" evidence="1">
    <location>
        <begin position="85"/>
        <end position="108"/>
    </location>
</feature>
<protein>
    <submittedName>
        <fullName evidence="5">Uncharacterized protein</fullName>
    </submittedName>
</protein>
<evidence type="ECO:0000313" key="5">
    <source>
        <dbReference type="EMBL" id="AIG42965.1"/>
    </source>
</evidence>
<accession>A0A075SPM3</accession>
<dbReference type="EMBL" id="CP008921">
    <property type="protein sequence ID" value="AIG42965.1"/>
    <property type="molecule type" value="Genomic_DNA"/>
</dbReference>
<name>A0A075SPM3_STRSU</name>
<feature type="transmembrane region" description="Helical" evidence="2">
    <location>
        <begin position="24"/>
        <end position="45"/>
    </location>
</feature>
<dbReference type="InterPro" id="IPR013783">
    <property type="entry name" value="Ig-like_fold"/>
</dbReference>
<evidence type="ECO:0000256" key="1">
    <source>
        <dbReference type="SAM" id="MobiDB-lite"/>
    </source>
</evidence>
<sequence>MRALLEALANLVRERVRDRLWEKIGLALSIIVVFCTTYVLILPALTLTENSDSKVIQQENQTALSETETSVTETIESSLSPQEATIESPPETTSPSTTTEDTETPQSSVTQESAPQPTGNQAGQFEVEADNVIVKVSYEAETFTEAVSLKVSAIDDSSGYEQKLSSLLEEKNQILTQTYSYDIAFVNGAGAEVEPSKAVDVSIQFKDAVTSTNLQDGWKLYHFVNNDVNEVEDLTDDKATDIKQDNLENVTSVEFKSDSFSPYVIAGTSYEDLKPYIISGSFQGTTTETPHSDGSRTLQTTLKLNYDIPKTELNKTKSYAIELPQDTTWTNVNENHEYTGKDEARDAFKYRFVQENGKKYIVISFLDSYLATAGEDDHTQKVTVKPAQKISKGGSWSNDNREVNYKLDINPYAEDLAAGKASYTVTDTLEYQEDLLTNLSYDLKQESVKLYDSNNQELDKSLWSWTVEKTKDSSGVYKSVLKLTVPNKQILRLEYSYTVSREVAADDKTNLSVKNTAEVSGFKSGKTEKPVNYTWQQMSTSGTAQTTKYFKLTKVDLNNFAIVLPNAIFEVRENITDKVVATYKTGTDGTLYVTKNGKEAISKIEDLKNDTLYYIVEVTAPDGYKLPDASNQKRYYFYFSETGVAPLNLGDLTDLSSAVNLAKQSKQEYVENSPLPTTTTIAINKKWLDANGQQTTRSSGTININLMQVQVDGGGKIVSESRYGSYQMTPSGSDAWTLSLDNLPTQSKDSTGAIVYYQYYVIEDPIEGYDVSYEVTKDNAVASGDITLANKAQQAYELPETGGLGPEKVVISGAIASLVTLIGLLVHLFIRHQGRGLL</sequence>
<dbReference type="Pfam" id="PF05738">
    <property type="entry name" value="Cna_B"/>
    <property type="match status" value="1"/>
</dbReference>